<dbReference type="OMA" id="FRMERLI"/>
<dbReference type="InterPro" id="IPR001547">
    <property type="entry name" value="Glyco_hydro_5"/>
</dbReference>
<sequence>MHFCNFLLVASTAALAVAAPSASEKKRAKKFQWFGVNESGAEFGNAALPGQLNKDYTWPPTSTVDTLVGKGMNAFRVPIMMERLIPTKMTGSMNATYRDPMVQYLNYITSKGAYAILDPHNFGRYYNNIITDYSGFQAWWKTVATLFVNNDKIIFDCNNEPHDMGSASVKQLMQACIDGVRSSGATSQYIFVEGTSYSGAWTWVSSGNGADLLSLTDPSDKIVYEMHQYLDTDGSGTSANCVSSTIGSERLKAATAWLKTNKKKGILGEFAGGANTQCQNAVKDLLSYMGSNTDVWMGALWWGGGPWWGTYIYSMEPPSGSGYTSTLPLMLPYI</sequence>
<evidence type="ECO:0000256" key="6">
    <source>
        <dbReference type="RuleBase" id="RU361153"/>
    </source>
</evidence>
<feature type="domain" description="Glycoside hydrolase family 5" evidence="8">
    <location>
        <begin position="36"/>
        <end position="303"/>
    </location>
</feature>
<dbReference type="PANTHER" id="PTHR34142">
    <property type="entry name" value="ENDO-BETA-1,4-GLUCANASE A"/>
    <property type="match status" value="1"/>
</dbReference>
<comment type="similarity">
    <text evidence="2 6">Belongs to the glycosyl hydrolase 5 (cellulase A) family.</text>
</comment>
<evidence type="ECO:0000256" key="4">
    <source>
        <dbReference type="ARBA" id="ARBA00022801"/>
    </source>
</evidence>
<dbReference type="AlphaFoldDB" id="S3CJ77"/>
<dbReference type="eggNOG" id="ENOG502QXN4">
    <property type="taxonomic scope" value="Eukaryota"/>
</dbReference>
<evidence type="ECO:0000256" key="5">
    <source>
        <dbReference type="ARBA" id="ARBA00023295"/>
    </source>
</evidence>
<keyword evidence="4 6" id="KW-0378">Hydrolase</keyword>
<keyword evidence="7" id="KW-0732">Signal</keyword>
<dbReference type="Gene3D" id="3.20.20.80">
    <property type="entry name" value="Glycosidases"/>
    <property type="match status" value="1"/>
</dbReference>
<feature type="chain" id="PRO_5004507483" description="cellulase" evidence="7">
    <location>
        <begin position="19"/>
        <end position="334"/>
    </location>
</feature>
<dbReference type="OrthoDB" id="5823761at2759"/>
<organism evidence="9 10">
    <name type="scientific">Glarea lozoyensis (strain ATCC 20868 / MF5171)</name>
    <dbReference type="NCBI Taxonomy" id="1116229"/>
    <lineage>
        <taxon>Eukaryota</taxon>
        <taxon>Fungi</taxon>
        <taxon>Dikarya</taxon>
        <taxon>Ascomycota</taxon>
        <taxon>Pezizomycotina</taxon>
        <taxon>Leotiomycetes</taxon>
        <taxon>Helotiales</taxon>
        <taxon>Helotiaceae</taxon>
        <taxon>Glarea</taxon>
    </lineage>
</organism>
<dbReference type="KEGG" id="glz:GLAREA_02485"/>
<keyword evidence="10" id="KW-1185">Reference proteome</keyword>
<evidence type="ECO:0000313" key="10">
    <source>
        <dbReference type="Proteomes" id="UP000016922"/>
    </source>
</evidence>
<evidence type="ECO:0000256" key="1">
    <source>
        <dbReference type="ARBA" id="ARBA00000966"/>
    </source>
</evidence>
<accession>S3CJ77</accession>
<dbReference type="EC" id="3.2.1.4" evidence="3"/>
<reference evidence="9 10" key="1">
    <citation type="journal article" date="2013" name="BMC Genomics">
        <title>Genomics-driven discovery of the pneumocandin biosynthetic gene cluster in the fungus Glarea lozoyensis.</title>
        <authorList>
            <person name="Chen L."/>
            <person name="Yue Q."/>
            <person name="Zhang X."/>
            <person name="Xiang M."/>
            <person name="Wang C."/>
            <person name="Li S."/>
            <person name="Che Y."/>
            <person name="Ortiz-Lopez F.J."/>
            <person name="Bills G.F."/>
            <person name="Liu X."/>
            <person name="An Z."/>
        </authorList>
    </citation>
    <scope>NUCLEOTIDE SEQUENCE [LARGE SCALE GENOMIC DNA]</scope>
    <source>
        <strain evidence="10">ATCC 20868 / MF5171</strain>
    </source>
</reference>
<dbReference type="Proteomes" id="UP000016922">
    <property type="component" value="Unassembled WGS sequence"/>
</dbReference>
<dbReference type="EMBL" id="KE145370">
    <property type="protein sequence ID" value="EPE26572.1"/>
    <property type="molecule type" value="Genomic_DNA"/>
</dbReference>
<proteinExistence type="inferred from homology"/>
<evidence type="ECO:0000259" key="8">
    <source>
        <dbReference type="Pfam" id="PF00150"/>
    </source>
</evidence>
<feature type="signal peptide" evidence="7">
    <location>
        <begin position="1"/>
        <end position="18"/>
    </location>
</feature>
<comment type="catalytic activity">
    <reaction evidence="1">
        <text>Endohydrolysis of (1-&gt;4)-beta-D-glucosidic linkages in cellulose, lichenin and cereal beta-D-glucans.</text>
        <dbReference type="EC" id="3.2.1.4"/>
    </reaction>
</comment>
<dbReference type="STRING" id="1116229.S3CJ77"/>
<dbReference type="GO" id="GO:0009251">
    <property type="term" value="P:glucan catabolic process"/>
    <property type="evidence" value="ECO:0007669"/>
    <property type="project" value="TreeGrafter"/>
</dbReference>
<dbReference type="HOGENOM" id="CLU_029718_0_2_1"/>
<dbReference type="GO" id="GO:0008810">
    <property type="term" value="F:cellulase activity"/>
    <property type="evidence" value="ECO:0007669"/>
    <property type="project" value="UniProtKB-EC"/>
</dbReference>
<evidence type="ECO:0000256" key="7">
    <source>
        <dbReference type="SAM" id="SignalP"/>
    </source>
</evidence>
<keyword evidence="5 6" id="KW-0326">Glycosidase</keyword>
<protein>
    <recommendedName>
        <fullName evidence="3">cellulase</fullName>
        <ecNumber evidence="3">3.2.1.4</ecNumber>
    </recommendedName>
</protein>
<gene>
    <name evidence="9" type="ORF">GLAREA_02485</name>
</gene>
<dbReference type="RefSeq" id="XP_008085762.1">
    <property type="nucleotide sequence ID" value="XM_008087571.1"/>
</dbReference>
<evidence type="ECO:0000313" key="9">
    <source>
        <dbReference type="EMBL" id="EPE26572.1"/>
    </source>
</evidence>
<dbReference type="Pfam" id="PF00150">
    <property type="entry name" value="Cellulase"/>
    <property type="match status" value="1"/>
</dbReference>
<evidence type="ECO:0000256" key="2">
    <source>
        <dbReference type="ARBA" id="ARBA00005641"/>
    </source>
</evidence>
<dbReference type="SUPFAM" id="SSF51445">
    <property type="entry name" value="(Trans)glycosidases"/>
    <property type="match status" value="1"/>
</dbReference>
<evidence type="ECO:0000256" key="3">
    <source>
        <dbReference type="ARBA" id="ARBA00012601"/>
    </source>
</evidence>
<dbReference type="PANTHER" id="PTHR34142:SF1">
    <property type="entry name" value="GLYCOSIDE HYDROLASE FAMILY 5 DOMAIN-CONTAINING PROTEIN"/>
    <property type="match status" value="1"/>
</dbReference>
<dbReference type="GeneID" id="19461542"/>
<dbReference type="InterPro" id="IPR017853">
    <property type="entry name" value="GH"/>
</dbReference>
<name>S3CJ77_GLAL2</name>